<protein>
    <submittedName>
        <fullName evidence="4">Uncharacterized protein</fullName>
    </submittedName>
</protein>
<dbReference type="EMBL" id="JAVDQF010000001">
    <property type="protein sequence ID" value="MDR6270330.1"/>
    <property type="molecule type" value="Genomic_DNA"/>
</dbReference>
<evidence type="ECO:0000313" key="5">
    <source>
        <dbReference type="Proteomes" id="UP001185069"/>
    </source>
</evidence>
<name>A0ABU1JD60_9MICC</name>
<keyword evidence="3" id="KW-0732">Signal</keyword>
<keyword evidence="2" id="KW-0472">Membrane</keyword>
<keyword evidence="2" id="KW-0812">Transmembrane</keyword>
<sequence>MSKAFGRRGFLSLAVLTGAAIPVLSASPASAKPTSLKPQSSGAIAREDRPSEADTAKLNQLRNQFGLPVTAFSDITTVVQGEDPKSFGYTALTTLGEAYAADTSQSWSKRTVDTESAHFFASSKVDPAPNDPSAQRLPELRKKLSDAMSCISLASTGMWANALYNNGGSATYGGDKNFPLYPSDLSYLLNGSSGEPDAGREKASLDIAECLRNKAIQADYSNALINRILSGFSLNQEPLTPLEWRTKLITGQTSSGYQKYLVEVVKDPALSKAEKYWHAREMATITILDPAGTSLQKISAGAASSYLAQPFEQFVKGEFPAADSAYDVTMQRYTLENLEVGIGASSLSTLRKATSAIAGILELLPNSADDLPGLDRSVAIRNTFMRLTAFEFVGESNGEFTNAQISQAVAETDTVFTNNVGAKAKLVDGLNTLNSHGVLGSVSAVLSITRLVYKSLALNDKIAKQKVTPATALGFAGSVFSTYSALGSLRTLLVTFLSKAQTTSKAAASLAGFNLAAPEVYELSSGVAWRGIIAADNVSNTTATALRSLSEEGAVAIQPRIDVSGSSVEQALNSTLDEALAKLPSGRRSAARAAIMDQVEASASAAVMESVVAGTGLAASSARLGARVFTASLALAGVIGDLLAFSYDVVSLSSGESQGASGWLFLTSDALALVSSGLGLAITFEIIASAAAGVVAMTLGFAAAVFGLVAVILAFINATSPEREATTTTFQRLQNAGYVTDWGRKIAFASVYFDTLQTETLTGNQVLKTQKRWIDDLGQSLFGVQGTAFARFTSSSANGDYAKFKDSLDSLVGVPQDIISRVRNRPWPA</sequence>
<feature type="transmembrane region" description="Helical" evidence="2">
    <location>
        <begin position="690"/>
        <end position="716"/>
    </location>
</feature>
<comment type="caution">
    <text evidence="4">The sequence shown here is derived from an EMBL/GenBank/DDBJ whole genome shotgun (WGS) entry which is preliminary data.</text>
</comment>
<feature type="region of interest" description="Disordered" evidence="1">
    <location>
        <begin position="28"/>
        <end position="53"/>
    </location>
</feature>
<feature type="chain" id="PRO_5045645904" evidence="3">
    <location>
        <begin position="32"/>
        <end position="829"/>
    </location>
</feature>
<evidence type="ECO:0000256" key="3">
    <source>
        <dbReference type="SAM" id="SignalP"/>
    </source>
</evidence>
<dbReference type="InterPro" id="IPR006311">
    <property type="entry name" value="TAT_signal"/>
</dbReference>
<organism evidence="4 5">
    <name type="scientific">Arthrobacter russicus</name>
    <dbReference type="NCBI Taxonomy" id="172040"/>
    <lineage>
        <taxon>Bacteria</taxon>
        <taxon>Bacillati</taxon>
        <taxon>Actinomycetota</taxon>
        <taxon>Actinomycetes</taxon>
        <taxon>Micrococcales</taxon>
        <taxon>Micrococcaceae</taxon>
        <taxon>Arthrobacter</taxon>
    </lineage>
</organism>
<reference evidence="4 5" key="1">
    <citation type="submission" date="2023-07" db="EMBL/GenBank/DDBJ databases">
        <title>Sequencing the genomes of 1000 actinobacteria strains.</title>
        <authorList>
            <person name="Klenk H.-P."/>
        </authorList>
    </citation>
    <scope>NUCLEOTIDE SEQUENCE [LARGE SCALE GENOMIC DNA]</scope>
    <source>
        <strain evidence="4 5">DSM 14555</strain>
    </source>
</reference>
<keyword evidence="5" id="KW-1185">Reference proteome</keyword>
<keyword evidence="2" id="KW-1133">Transmembrane helix</keyword>
<gene>
    <name evidence="4" type="ORF">JOE69_002568</name>
</gene>
<evidence type="ECO:0000256" key="2">
    <source>
        <dbReference type="SAM" id="Phobius"/>
    </source>
</evidence>
<evidence type="ECO:0000256" key="1">
    <source>
        <dbReference type="SAM" id="MobiDB-lite"/>
    </source>
</evidence>
<accession>A0ABU1JD60</accession>
<evidence type="ECO:0000313" key="4">
    <source>
        <dbReference type="EMBL" id="MDR6270330.1"/>
    </source>
</evidence>
<dbReference type="RefSeq" id="WP_309799330.1">
    <property type="nucleotide sequence ID" value="NZ_BAAAHY010000007.1"/>
</dbReference>
<proteinExistence type="predicted"/>
<feature type="transmembrane region" description="Helical" evidence="2">
    <location>
        <begin position="628"/>
        <end position="650"/>
    </location>
</feature>
<feature type="transmembrane region" description="Helical" evidence="2">
    <location>
        <begin position="662"/>
        <end position="684"/>
    </location>
</feature>
<feature type="signal peptide" evidence="3">
    <location>
        <begin position="1"/>
        <end position="31"/>
    </location>
</feature>
<feature type="compositionally biased region" description="Polar residues" evidence="1">
    <location>
        <begin position="32"/>
        <end position="42"/>
    </location>
</feature>
<dbReference type="Proteomes" id="UP001185069">
    <property type="component" value="Unassembled WGS sequence"/>
</dbReference>
<dbReference type="PROSITE" id="PS51318">
    <property type="entry name" value="TAT"/>
    <property type="match status" value="1"/>
</dbReference>